<evidence type="ECO:0000313" key="2">
    <source>
        <dbReference type="Proteomes" id="UP000515153"/>
    </source>
</evidence>
<dbReference type="PANTHER" id="PTHR45763">
    <property type="entry name" value="HYDROLASE, ALPHA/BETA FOLD FAMILY PROTEIN, EXPRESSED-RELATED"/>
    <property type="match status" value="1"/>
</dbReference>
<dbReference type="InterPro" id="IPR029058">
    <property type="entry name" value="AB_hydrolase_fold"/>
</dbReference>
<reference evidence="2 3" key="1">
    <citation type="journal article" date="2019" name="Mol. Biol. Evol.">
        <title>Blast fungal genomes show frequent chromosomal changes, gene gains and losses, and effector gene turnover.</title>
        <authorList>
            <person name="Gomez Luciano L.B."/>
            <person name="Jason Tsai I."/>
            <person name="Chuma I."/>
            <person name="Tosa Y."/>
            <person name="Chen Y.H."/>
            <person name="Li J.Y."/>
            <person name="Li M.Y."/>
            <person name="Jade Lu M.Y."/>
            <person name="Nakayashiki H."/>
            <person name="Li W.H."/>
        </authorList>
    </citation>
    <scope>NUCLEOTIDE SEQUENCE [LARGE SCALE GENOMIC DNA]</scope>
    <source>
        <strain evidence="2 3">NI907</strain>
    </source>
</reference>
<keyword evidence="2" id="KW-1185">Reference proteome</keyword>
<dbReference type="OrthoDB" id="294702at2759"/>
<dbReference type="RefSeq" id="XP_030978878.1">
    <property type="nucleotide sequence ID" value="XM_031128455.1"/>
</dbReference>
<dbReference type="GeneID" id="41963363"/>
<dbReference type="PANTHER" id="PTHR45763:SF46">
    <property type="entry name" value="AB HYDROLASE-1 DOMAIN-CONTAINING PROTEIN"/>
    <property type="match status" value="1"/>
</dbReference>
<dbReference type="Proteomes" id="UP000515153">
    <property type="component" value="Chromosome V"/>
</dbReference>
<name>A0A6P8AVD1_PYRGI</name>
<dbReference type="Gene3D" id="3.40.50.1820">
    <property type="entry name" value="alpha/beta hydrolase"/>
    <property type="match status" value="1"/>
</dbReference>
<reference evidence="3" key="3">
    <citation type="submission" date="2025-08" db="UniProtKB">
        <authorList>
            <consortium name="RefSeq"/>
        </authorList>
    </citation>
    <scope>IDENTIFICATION</scope>
    <source>
        <strain evidence="3">NI907</strain>
    </source>
</reference>
<accession>A0A6P8AVD1</accession>
<reference evidence="3" key="2">
    <citation type="submission" date="2019-10" db="EMBL/GenBank/DDBJ databases">
        <authorList>
            <consortium name="NCBI Genome Project"/>
        </authorList>
    </citation>
    <scope>NUCLEOTIDE SEQUENCE</scope>
    <source>
        <strain evidence="3">NI907</strain>
    </source>
</reference>
<organism evidence="2 3">
    <name type="scientific">Pyricularia grisea</name>
    <name type="common">Crabgrass-specific blast fungus</name>
    <name type="synonym">Magnaporthe grisea</name>
    <dbReference type="NCBI Taxonomy" id="148305"/>
    <lineage>
        <taxon>Eukaryota</taxon>
        <taxon>Fungi</taxon>
        <taxon>Dikarya</taxon>
        <taxon>Ascomycota</taxon>
        <taxon>Pezizomycotina</taxon>
        <taxon>Sordariomycetes</taxon>
        <taxon>Sordariomycetidae</taxon>
        <taxon>Magnaporthales</taxon>
        <taxon>Pyriculariaceae</taxon>
        <taxon>Pyricularia</taxon>
    </lineage>
</organism>
<dbReference type="KEGG" id="pgri:PgNI_08458"/>
<dbReference type="SUPFAM" id="SSF53474">
    <property type="entry name" value="alpha/beta-Hydrolases"/>
    <property type="match status" value="1"/>
</dbReference>
<proteinExistence type="predicted"/>
<feature type="domain" description="AB hydrolase-1" evidence="1">
    <location>
        <begin position="28"/>
        <end position="110"/>
    </location>
</feature>
<evidence type="ECO:0000259" key="1">
    <source>
        <dbReference type="Pfam" id="PF00561"/>
    </source>
</evidence>
<protein>
    <recommendedName>
        <fullName evidence="1">AB hydrolase-1 domain-containing protein</fullName>
    </recommendedName>
</protein>
<dbReference type="AlphaFoldDB" id="A0A6P8AVD1"/>
<dbReference type="InterPro" id="IPR000073">
    <property type="entry name" value="AB_hydrolase_1"/>
</dbReference>
<dbReference type="Pfam" id="PF00561">
    <property type="entry name" value="Abhydrolase_1"/>
    <property type="match status" value="1"/>
</dbReference>
<gene>
    <name evidence="3" type="ORF">PgNI_08458</name>
</gene>
<sequence length="320" mass="34376">MEETKTIVLPDGRNLAYAVLGDTGDDKPTVFHFHGFPGSHHEAAIYAPAAARHGIRLVGISRPGSGGSTFQQNRRLLDWPADVRALADHLCIKRPFGVLGISGGGPYAWACWRSGMDEQDPDAELPRSMLAACAVVGGIGPPSFGFGGMPMSSRAIFWLSQWSTALVGAGFDYSMGKAARDQPEQLAASIDDMYLSGSRGEADKEVWGREEFAFCRQALLESLKAAIKDAGAPGPSWEAKVLGAPWGFELNELKATSKGQVVIWHGGQDMNVPIEMARKSAALVQGAESRIWDKEAHASMIVRSTDHVIEALAEGLTRES</sequence>
<evidence type="ECO:0000313" key="3">
    <source>
        <dbReference type="RefSeq" id="XP_030978878.1"/>
    </source>
</evidence>